<dbReference type="Pfam" id="PF01476">
    <property type="entry name" value="LysM"/>
    <property type="match status" value="2"/>
</dbReference>
<dbReference type="InterPro" id="IPR052210">
    <property type="entry name" value="LysM1-like"/>
</dbReference>
<evidence type="ECO:0000256" key="1">
    <source>
        <dbReference type="ARBA" id="ARBA00022669"/>
    </source>
</evidence>
<dbReference type="Pfam" id="PF19135">
    <property type="entry name" value="DUF5818"/>
    <property type="match status" value="1"/>
</dbReference>
<accession>A0A2M9G186</accession>
<dbReference type="OrthoDB" id="7404821at2"/>
<dbReference type="GO" id="GO:0008061">
    <property type="term" value="F:chitin binding"/>
    <property type="evidence" value="ECO:0007669"/>
    <property type="project" value="UniProtKB-KW"/>
</dbReference>
<evidence type="ECO:0000256" key="2">
    <source>
        <dbReference type="ARBA" id="ARBA00023026"/>
    </source>
</evidence>
<gene>
    <name evidence="5" type="ORF">CVT23_12600</name>
</gene>
<feature type="region of interest" description="Disordered" evidence="3">
    <location>
        <begin position="108"/>
        <end position="148"/>
    </location>
</feature>
<dbReference type="Proteomes" id="UP000229498">
    <property type="component" value="Unassembled WGS sequence"/>
</dbReference>
<evidence type="ECO:0000259" key="4">
    <source>
        <dbReference type="PROSITE" id="PS51782"/>
    </source>
</evidence>
<dbReference type="PROSITE" id="PS51782">
    <property type="entry name" value="LYSM"/>
    <property type="match status" value="2"/>
</dbReference>
<dbReference type="PANTHER" id="PTHR34997:SF1">
    <property type="entry name" value="PEPTIDOGLYCAN-BINDING LYSIN DOMAIN"/>
    <property type="match status" value="1"/>
</dbReference>
<evidence type="ECO:0000256" key="3">
    <source>
        <dbReference type="SAM" id="MobiDB-lite"/>
    </source>
</evidence>
<dbReference type="SMART" id="SM00257">
    <property type="entry name" value="LysM"/>
    <property type="match status" value="2"/>
</dbReference>
<sequence>MAEPRRLLKGRNGMRRCVAMSSDHEKNKEHPMTHRPFLFLASLGAGAMLAGAATAHSGQCGGSYEIQSGDTLYEVTQKCRIGLSRVMELNPAIDPRALSIGQSVRLKAEGHVHSQAGRDEDGGDDGRQAPDGDNLNPAPAPDARGSYRVESGDTAYGIARRLGISLMELLNANEDINPLALAAGEVLEVPTGDRSAGFSIEPHRGPAGADVAVRAHNLRPDDWVTVGVGPASSEWEALDQARTSSTGRLRTSVAVPDWADPGDVLTFVVDTDRGVTLKSGDFRVVRAEDENERDRMTLRGRVRDGVECPVLRTPDGDVWSLTGADANFTAGEYVEVKGRRAGMSFCQQGVGTLEVTAIDEIAPPRDDDGNRDAGLLDRAFVTGPWTAKGSDCSRPDFDVTRYPGGGLAVETSVDGRARTGDVALYDDASFVFDQGGGRFEIESRGEGELAVIPTERDNSRFGGLDLGADGVVFVKCPA</sequence>
<dbReference type="EMBL" id="PHIG01000033">
    <property type="protein sequence ID" value="PJK29434.1"/>
    <property type="molecule type" value="Genomic_DNA"/>
</dbReference>
<protein>
    <recommendedName>
        <fullName evidence="4">LysM domain-containing protein</fullName>
    </recommendedName>
</protein>
<evidence type="ECO:0000313" key="6">
    <source>
        <dbReference type="Proteomes" id="UP000229498"/>
    </source>
</evidence>
<dbReference type="SUPFAM" id="SSF54106">
    <property type="entry name" value="LysM domain"/>
    <property type="match status" value="2"/>
</dbReference>
<organism evidence="5 6">
    <name type="scientific">Minwuia thermotolerans</name>
    <dbReference type="NCBI Taxonomy" id="2056226"/>
    <lineage>
        <taxon>Bacteria</taxon>
        <taxon>Pseudomonadati</taxon>
        <taxon>Pseudomonadota</taxon>
        <taxon>Alphaproteobacteria</taxon>
        <taxon>Minwuiales</taxon>
        <taxon>Minwuiaceae</taxon>
        <taxon>Minwuia</taxon>
    </lineage>
</organism>
<keyword evidence="1" id="KW-0147">Chitin-binding</keyword>
<proteinExistence type="predicted"/>
<dbReference type="CDD" id="cd00118">
    <property type="entry name" value="LysM"/>
    <property type="match status" value="2"/>
</dbReference>
<feature type="compositionally biased region" description="Basic and acidic residues" evidence="3">
    <location>
        <begin position="108"/>
        <end position="130"/>
    </location>
</feature>
<reference evidence="5 6" key="1">
    <citation type="submission" date="2017-11" db="EMBL/GenBank/DDBJ databases">
        <title>Draft genome sequence of Rhizobiales bacterium SY3-13.</title>
        <authorList>
            <person name="Sun C."/>
        </authorList>
    </citation>
    <scope>NUCLEOTIDE SEQUENCE [LARGE SCALE GENOMIC DNA]</scope>
    <source>
        <strain evidence="5 6">SY3-13</strain>
    </source>
</reference>
<name>A0A2M9G186_9PROT</name>
<feature type="domain" description="LysM" evidence="4">
    <location>
        <begin position="62"/>
        <end position="106"/>
    </location>
</feature>
<keyword evidence="2" id="KW-0843">Virulence</keyword>
<feature type="domain" description="LysM" evidence="4">
    <location>
        <begin position="145"/>
        <end position="189"/>
    </location>
</feature>
<dbReference type="AlphaFoldDB" id="A0A2M9G186"/>
<evidence type="ECO:0000313" key="5">
    <source>
        <dbReference type="EMBL" id="PJK29434.1"/>
    </source>
</evidence>
<dbReference type="PANTHER" id="PTHR34997">
    <property type="entry name" value="AM15"/>
    <property type="match status" value="1"/>
</dbReference>
<keyword evidence="6" id="KW-1185">Reference proteome</keyword>
<dbReference type="InterPro" id="IPR043856">
    <property type="entry name" value="DUF5818"/>
</dbReference>
<dbReference type="InterPro" id="IPR018392">
    <property type="entry name" value="LysM"/>
</dbReference>
<comment type="caution">
    <text evidence="5">The sequence shown here is derived from an EMBL/GenBank/DDBJ whole genome shotgun (WGS) entry which is preliminary data.</text>
</comment>
<dbReference type="InterPro" id="IPR036779">
    <property type="entry name" value="LysM_dom_sf"/>
</dbReference>
<dbReference type="Gene3D" id="3.10.350.10">
    <property type="entry name" value="LysM domain"/>
    <property type="match status" value="2"/>
</dbReference>